<keyword evidence="3" id="KW-1185">Reference proteome</keyword>
<accession>A0AA37SK15</accession>
<dbReference type="AlphaFoldDB" id="A0AA37SK15"/>
<sequence length="1022" mass="117628">MLVNGQLTATYTQADRYFSEGMDLFNHANYGLAMKKFAEARKISITQFDERSQFLKTESSFMEAKSALRGNFPGSEKMIMDFYYGNRPDPLAFEAVKEIADLKFEKKLYKEAIEYYNYIGINKLSKEDRAEVLFNLGYSHFINKDFETAQRNFNPILGEDTDYYYPTYYYMAMIHFFNEEYDKAIEYFFVLENFPDYKTRIPYYIAQIYFAEKKYDDIAEYVPAQLNNPDVQNVKELRYILGQTYFILNKYQAALPHLEYYESQSRKMRKEDFYQLAFTQYQLGYFEKAAKNFKELSNLDSKLGQVSNHYLADSYLKIGQKEEARVSFKNVMDYNLNLDMEQEATFNFGKLSAELGYDRAAISSLISLPPSARDYTQAQAVLGSLFESSKDYTMVIQTIESMESKSPEILKAYQKVILERGIQLITDGQKTLAKKTLLKAASTPVDQYYSAIIYFHIADISHQEGKFDSSIDYLNKYFTLINMTSPLPESASPLLANYIQAYNHLKLKSYSSALDRFNQSKTIMKVENYKTSNDIRKRRMYADILNRMGDCYFTVNQYRKASEQYQEASKIDFPGQDYAFFQLSMIQGLQGNFYEKIVLLDDLNKVVPNSSFRDDAFFQIGETQLMLGNARAAELAYLEIFNFNGRSPLITRALLKLGLIAYNKGDTNKAIEYYTNIFKNNPNKSEAQEALVALEEIYIQDLGKADEFVSIVEKSTGYKMTSLERDSLTYIAAQGRFENGEYIEAIDSYTKYIDQFPNGINRLRAIYNRAESNTILNNYAKALPDYDRVINAGQSDYYEDAIYKAAVIAYNDLQKFEESFNYYNLLQDVTSDKLLQYEAQVGALRSANRFGDLNAVLAMSSKVINNPLAGKEDKALANFFSGKMNYANKSWAGAKANLQQVVLLVDNENAAEAKYLLNDILFKEGKIDEAEEITLETVSNSTAYPYWVAKNLILLSDIMIKKDDLFNAKAAIEAVIENFPESEELTTEAKKKLEIIIRKEKEANRIEDTTETIKLDTIGANE</sequence>
<evidence type="ECO:0000313" key="3">
    <source>
        <dbReference type="Proteomes" id="UP001156666"/>
    </source>
</evidence>
<evidence type="ECO:0008006" key="4">
    <source>
        <dbReference type="Google" id="ProtNLM"/>
    </source>
</evidence>
<protein>
    <recommendedName>
        <fullName evidence="4">Tetratricopeptide repeat protein</fullName>
    </recommendedName>
</protein>
<dbReference type="Proteomes" id="UP001156666">
    <property type="component" value="Unassembled WGS sequence"/>
</dbReference>
<dbReference type="PANTHER" id="PTHR12558:SF13">
    <property type="entry name" value="CELL DIVISION CYCLE PROTEIN 27 HOMOLOG"/>
    <property type="match status" value="1"/>
</dbReference>
<organism evidence="2 3">
    <name type="scientific">Portibacter lacus</name>
    <dbReference type="NCBI Taxonomy" id="1099794"/>
    <lineage>
        <taxon>Bacteria</taxon>
        <taxon>Pseudomonadati</taxon>
        <taxon>Bacteroidota</taxon>
        <taxon>Saprospiria</taxon>
        <taxon>Saprospirales</taxon>
        <taxon>Haliscomenobacteraceae</taxon>
        <taxon>Portibacter</taxon>
    </lineage>
</organism>
<dbReference type="SUPFAM" id="SSF48452">
    <property type="entry name" value="TPR-like"/>
    <property type="match status" value="4"/>
</dbReference>
<reference evidence="2" key="1">
    <citation type="journal article" date="2014" name="Int. J. Syst. Evol. Microbiol.">
        <title>Complete genome sequence of Corynebacterium casei LMG S-19264T (=DSM 44701T), isolated from a smear-ripened cheese.</title>
        <authorList>
            <consortium name="US DOE Joint Genome Institute (JGI-PGF)"/>
            <person name="Walter F."/>
            <person name="Albersmeier A."/>
            <person name="Kalinowski J."/>
            <person name="Ruckert C."/>
        </authorList>
    </citation>
    <scope>NUCLEOTIDE SEQUENCE</scope>
    <source>
        <strain evidence="2">NBRC 108769</strain>
    </source>
</reference>
<dbReference type="Pfam" id="PF13181">
    <property type="entry name" value="TPR_8"/>
    <property type="match status" value="2"/>
</dbReference>
<name>A0AA37SK15_9BACT</name>
<feature type="repeat" description="TPR" evidence="1">
    <location>
        <begin position="651"/>
        <end position="684"/>
    </location>
</feature>
<proteinExistence type="predicted"/>
<dbReference type="EMBL" id="BSOH01000001">
    <property type="protein sequence ID" value="GLR15490.1"/>
    <property type="molecule type" value="Genomic_DNA"/>
</dbReference>
<dbReference type="PROSITE" id="PS50005">
    <property type="entry name" value="TPR"/>
    <property type="match status" value="2"/>
</dbReference>
<dbReference type="PANTHER" id="PTHR12558">
    <property type="entry name" value="CELL DIVISION CYCLE 16,23,27"/>
    <property type="match status" value="1"/>
</dbReference>
<evidence type="ECO:0000256" key="1">
    <source>
        <dbReference type="PROSITE-ProRule" id="PRU00339"/>
    </source>
</evidence>
<dbReference type="Pfam" id="PF13174">
    <property type="entry name" value="TPR_6"/>
    <property type="match status" value="1"/>
</dbReference>
<evidence type="ECO:0000313" key="2">
    <source>
        <dbReference type="EMBL" id="GLR15490.1"/>
    </source>
</evidence>
<dbReference type="SMART" id="SM00028">
    <property type="entry name" value="TPR"/>
    <property type="match status" value="8"/>
</dbReference>
<feature type="repeat" description="TPR" evidence="1">
    <location>
        <begin position="542"/>
        <end position="575"/>
    </location>
</feature>
<reference evidence="2" key="2">
    <citation type="submission" date="2023-01" db="EMBL/GenBank/DDBJ databases">
        <title>Draft genome sequence of Portibacter lacus strain NBRC 108769.</title>
        <authorList>
            <person name="Sun Q."/>
            <person name="Mori K."/>
        </authorList>
    </citation>
    <scope>NUCLEOTIDE SEQUENCE</scope>
    <source>
        <strain evidence="2">NBRC 108769</strain>
    </source>
</reference>
<gene>
    <name evidence="2" type="ORF">GCM10007940_01050</name>
</gene>
<comment type="caution">
    <text evidence="2">The sequence shown here is derived from an EMBL/GenBank/DDBJ whole genome shotgun (WGS) entry which is preliminary data.</text>
</comment>
<dbReference type="InterPro" id="IPR011990">
    <property type="entry name" value="TPR-like_helical_dom_sf"/>
</dbReference>
<keyword evidence="1" id="KW-0802">TPR repeat</keyword>
<dbReference type="InterPro" id="IPR019734">
    <property type="entry name" value="TPR_rpt"/>
</dbReference>
<dbReference type="Gene3D" id="1.25.40.10">
    <property type="entry name" value="Tetratricopeptide repeat domain"/>
    <property type="match status" value="6"/>
</dbReference>